<feature type="domain" description="Peptidase M6-like" evidence="2">
    <location>
        <begin position="100"/>
        <end position="327"/>
    </location>
</feature>
<reference evidence="3" key="1">
    <citation type="submission" date="2023-06" db="EMBL/GenBank/DDBJ databases">
        <title>Genome-scale phylogeny and comparative genomics of the fungal order Sordariales.</title>
        <authorList>
            <consortium name="Lawrence Berkeley National Laboratory"/>
            <person name="Hensen N."/>
            <person name="Bonometti L."/>
            <person name="Westerberg I."/>
            <person name="Brannstrom I.O."/>
            <person name="Guillou S."/>
            <person name="Cros-Aarteil S."/>
            <person name="Calhoun S."/>
            <person name="Haridas S."/>
            <person name="Kuo A."/>
            <person name="Mondo S."/>
            <person name="Pangilinan J."/>
            <person name="Riley R."/>
            <person name="Labutti K."/>
            <person name="Andreopoulos B."/>
            <person name="Lipzen A."/>
            <person name="Chen C."/>
            <person name="Yanf M."/>
            <person name="Daum C."/>
            <person name="Ng V."/>
            <person name="Clum A."/>
            <person name="Steindorff A."/>
            <person name="Ohm R."/>
            <person name="Martin F."/>
            <person name="Silar P."/>
            <person name="Natvig D."/>
            <person name="Lalanne C."/>
            <person name="Gautier V."/>
            <person name="Ament-Velasquez S.L."/>
            <person name="Kruys A."/>
            <person name="Hutchinson M.I."/>
            <person name="Powell A.J."/>
            <person name="Barry K."/>
            <person name="Miller A.N."/>
            <person name="Grigoriev I.V."/>
            <person name="Debuchy R."/>
            <person name="Gladieux P."/>
            <person name="Thoren M.H."/>
            <person name="Johannesson H."/>
        </authorList>
    </citation>
    <scope>NUCLEOTIDE SEQUENCE</scope>
    <source>
        <strain evidence="3">PSN4</strain>
    </source>
</reference>
<evidence type="ECO:0000259" key="2">
    <source>
        <dbReference type="Pfam" id="PF05547"/>
    </source>
</evidence>
<dbReference type="GO" id="GO:0008233">
    <property type="term" value="F:peptidase activity"/>
    <property type="evidence" value="ECO:0007669"/>
    <property type="project" value="InterPro"/>
</dbReference>
<protein>
    <submittedName>
        <fullName evidence="3">Immune inhibitor A</fullName>
    </submittedName>
</protein>
<keyword evidence="4" id="KW-1185">Reference proteome</keyword>
<gene>
    <name evidence="3" type="ORF">QBC47DRAFT_455894</name>
</gene>
<dbReference type="Proteomes" id="UP001239445">
    <property type="component" value="Unassembled WGS sequence"/>
</dbReference>
<dbReference type="AlphaFoldDB" id="A0AAJ0BLD0"/>
<evidence type="ECO:0000313" key="4">
    <source>
        <dbReference type="Proteomes" id="UP001239445"/>
    </source>
</evidence>
<comment type="caution">
    <text evidence="3">The sequence shown here is derived from an EMBL/GenBank/DDBJ whole genome shotgun (WGS) entry which is preliminary data.</text>
</comment>
<dbReference type="Pfam" id="PF05547">
    <property type="entry name" value="Peptidase_M6"/>
    <property type="match status" value="1"/>
</dbReference>
<sequence length="496" mass="54229">MADHNCASHGPCPVPPHPDALKAYLESESKNIPTSHRHLSVDQSITRPYGLNDGTLSPPRPKFDGSRRESAKPQPPLRGTLRLLIVLTSFKDVPLRPDAAQHFKNIFFSRNEVKPGNNIKTGSVAEYYEEVSGGLVTITGDIYGPYVLPETVGFYAQDGWGSKNKAADDHTNNPNAQTMADHALDALLKDQPGIDLRQYDNPTRPGSVDGFVVVHAGEGGELHLGEPEKYIWSVQWALKKQRFVGKSNTGVYAFLTLPEDARTGVCAHELGHLVFQWPDLYGKTLHERGVGHWCVMSNGSWNTVPGAQAGDVPCHPSAWLKMQQGWIEVQKAKGSLKSVLLNDVKATVNGGIKLATNSKGVGGTYRLWTKGNEFGNEFFLIETRTHHGFDASLPGEGLLIWHIQDNRTPDELYNFKVTLLNADFQSTGMPVSHEKYIDGPGCPFPGTAGNRSFTGKTTPSSVSYKNEDTMVSVTNISDAGPTMSMDLSVEVARAKL</sequence>
<feature type="region of interest" description="Disordered" evidence="1">
    <location>
        <begin position="32"/>
        <end position="75"/>
    </location>
</feature>
<proteinExistence type="predicted"/>
<dbReference type="PANTHER" id="PTHR41775:SF1">
    <property type="entry name" value="PEPTIDASE M6-LIKE DOMAIN-CONTAINING PROTEIN"/>
    <property type="match status" value="1"/>
</dbReference>
<accession>A0AAJ0BLD0</accession>
<dbReference type="EMBL" id="MU839827">
    <property type="protein sequence ID" value="KAK1760082.1"/>
    <property type="molecule type" value="Genomic_DNA"/>
</dbReference>
<dbReference type="InterPro" id="IPR008757">
    <property type="entry name" value="Peptidase_M6-like_domain"/>
</dbReference>
<organism evidence="3 4">
    <name type="scientific">Echria macrotheca</name>
    <dbReference type="NCBI Taxonomy" id="438768"/>
    <lineage>
        <taxon>Eukaryota</taxon>
        <taxon>Fungi</taxon>
        <taxon>Dikarya</taxon>
        <taxon>Ascomycota</taxon>
        <taxon>Pezizomycotina</taxon>
        <taxon>Sordariomycetes</taxon>
        <taxon>Sordariomycetidae</taxon>
        <taxon>Sordariales</taxon>
        <taxon>Schizotheciaceae</taxon>
        <taxon>Echria</taxon>
    </lineage>
</organism>
<evidence type="ECO:0000256" key="1">
    <source>
        <dbReference type="SAM" id="MobiDB-lite"/>
    </source>
</evidence>
<name>A0AAJ0BLD0_9PEZI</name>
<dbReference type="NCBIfam" id="TIGR03296">
    <property type="entry name" value="M6dom_TIGR03296"/>
    <property type="match status" value="1"/>
</dbReference>
<dbReference type="PANTHER" id="PTHR41775">
    <property type="entry name" value="SECRETED PROTEIN-RELATED"/>
    <property type="match status" value="1"/>
</dbReference>
<dbReference type="GO" id="GO:0006508">
    <property type="term" value="P:proteolysis"/>
    <property type="evidence" value="ECO:0007669"/>
    <property type="project" value="InterPro"/>
</dbReference>
<feature type="compositionally biased region" description="Basic and acidic residues" evidence="1">
    <location>
        <begin position="61"/>
        <end position="71"/>
    </location>
</feature>
<evidence type="ECO:0000313" key="3">
    <source>
        <dbReference type="EMBL" id="KAK1760082.1"/>
    </source>
</evidence>